<feature type="region of interest" description="Disordered" evidence="5">
    <location>
        <begin position="1"/>
        <end position="47"/>
    </location>
</feature>
<protein>
    <recommendedName>
        <fullName evidence="8">IQ calmodulin-binding motif protein</fullName>
    </recommendedName>
</protein>
<feature type="compositionally biased region" description="Basic and acidic residues" evidence="5">
    <location>
        <begin position="470"/>
        <end position="479"/>
    </location>
</feature>
<dbReference type="Proteomes" id="UP000750711">
    <property type="component" value="Unassembled WGS sequence"/>
</dbReference>
<evidence type="ECO:0000256" key="3">
    <source>
        <dbReference type="ARBA" id="ARBA00022490"/>
    </source>
</evidence>
<feature type="compositionally biased region" description="Low complexity" evidence="5">
    <location>
        <begin position="324"/>
        <end position="334"/>
    </location>
</feature>
<keyword evidence="7" id="KW-1185">Reference proteome</keyword>
<keyword evidence="3" id="KW-0963">Cytoplasm</keyword>
<comment type="subcellular location">
    <subcellularLocation>
        <location evidence="2">Cytoplasm</location>
    </subcellularLocation>
    <subcellularLocation>
        <location evidence="1">Nucleus</location>
    </subcellularLocation>
</comment>
<gene>
    <name evidence="6" type="ORF">GP486_002849</name>
</gene>
<evidence type="ECO:0008006" key="8">
    <source>
        <dbReference type="Google" id="ProtNLM"/>
    </source>
</evidence>
<keyword evidence="4" id="KW-0539">Nucleus</keyword>
<feature type="compositionally biased region" description="Basic and acidic residues" evidence="5">
    <location>
        <begin position="488"/>
        <end position="524"/>
    </location>
</feature>
<feature type="region of interest" description="Disordered" evidence="5">
    <location>
        <begin position="288"/>
        <end position="343"/>
    </location>
</feature>
<evidence type="ECO:0000256" key="4">
    <source>
        <dbReference type="ARBA" id="ARBA00023242"/>
    </source>
</evidence>
<dbReference type="EMBL" id="JAGHQM010000347">
    <property type="protein sequence ID" value="KAH0562457.1"/>
    <property type="molecule type" value="Genomic_DNA"/>
</dbReference>
<evidence type="ECO:0000313" key="6">
    <source>
        <dbReference type="EMBL" id="KAH0562457.1"/>
    </source>
</evidence>
<accession>A0A9P8RRQ2</accession>
<feature type="region of interest" description="Disordered" evidence="5">
    <location>
        <begin position="469"/>
        <end position="535"/>
    </location>
</feature>
<feature type="compositionally biased region" description="Basic and acidic residues" evidence="5">
    <location>
        <begin position="142"/>
        <end position="155"/>
    </location>
</feature>
<evidence type="ECO:0000313" key="7">
    <source>
        <dbReference type="Proteomes" id="UP000750711"/>
    </source>
</evidence>
<feature type="region of interest" description="Disordered" evidence="5">
    <location>
        <begin position="77"/>
        <end position="155"/>
    </location>
</feature>
<organism evidence="6 7">
    <name type="scientific">Trichoglossum hirsutum</name>
    <dbReference type="NCBI Taxonomy" id="265104"/>
    <lineage>
        <taxon>Eukaryota</taxon>
        <taxon>Fungi</taxon>
        <taxon>Dikarya</taxon>
        <taxon>Ascomycota</taxon>
        <taxon>Pezizomycotina</taxon>
        <taxon>Geoglossomycetes</taxon>
        <taxon>Geoglossales</taxon>
        <taxon>Geoglossaceae</taxon>
        <taxon>Trichoglossum</taxon>
    </lineage>
</organism>
<comment type="caution">
    <text evidence="6">The sequence shown here is derived from an EMBL/GenBank/DDBJ whole genome shotgun (WGS) entry which is preliminary data.</text>
</comment>
<reference evidence="6" key="1">
    <citation type="submission" date="2021-03" db="EMBL/GenBank/DDBJ databases">
        <title>Comparative genomics and phylogenomic investigation of the class Geoglossomycetes provide insights into ecological specialization and systematics.</title>
        <authorList>
            <person name="Melie T."/>
            <person name="Pirro S."/>
            <person name="Miller A.N."/>
            <person name="Quandt A."/>
        </authorList>
    </citation>
    <scope>NUCLEOTIDE SEQUENCE</scope>
    <source>
        <strain evidence="6">CAQ_001_2017</strain>
    </source>
</reference>
<feature type="compositionally biased region" description="Basic and acidic residues" evidence="5">
    <location>
        <begin position="86"/>
        <end position="116"/>
    </location>
</feature>
<sequence>MDSPDNPSVDGIAKHDEYLQKLEVPTTKRMEEIAEKQEKNEERNYRGYRSRRIMKGMGLDASMRWTEAIKEARYRHIIQPMPRRHRGDDPDSSHPASDSEAHKRSSGESGARENWKRVASIARRAGGDDEEDLDEDEEELTEEQRAMKRQKKQEEKAALRKHAKVMDLQYFLEMVDRESPRSTGSCNPTLTFGEVKHRYGSNLRAYHEEWKKADTKENFFYWLDYGEGKHISLSSCPRERLDREQVRYLSREERMNYLVKIDDEGRLCWAKNGVRIDTSEKYKDSIHGIVPMGDTTPAFSPRATVTGDRLDASSTPSSIPPSSSPSSSSSSSPSDSDHSAKRNPYANEELSQAKGLNKVRQVSAATIFNRLLRKTVKRNTWIFDSSAFHRNLLILYSFPFLKLSIKAQVRVINNSGHYRPPPSNFRSFMHMLKASGADVSHVTVSKSYAILIGLEAYAQTQRKFKSALRSAHETKDRLLHPKATAGGREQEKDGSKIPEKERRFLENQKEVEKREKAGQHDEALRGGSASVVKVM</sequence>
<name>A0A9P8RRQ2_9PEZI</name>
<evidence type="ECO:0000256" key="2">
    <source>
        <dbReference type="ARBA" id="ARBA00004496"/>
    </source>
</evidence>
<dbReference type="AlphaFoldDB" id="A0A9P8RRQ2"/>
<dbReference type="GO" id="GO:0005634">
    <property type="term" value="C:nucleus"/>
    <property type="evidence" value="ECO:0007669"/>
    <property type="project" value="UniProtKB-SubCell"/>
</dbReference>
<dbReference type="PANTHER" id="PTHR31250:SF27">
    <property type="entry name" value="IQ DOMAIN-CONTAINING PROTEIN IQM5"/>
    <property type="match status" value="1"/>
</dbReference>
<dbReference type="PANTHER" id="PTHR31250">
    <property type="entry name" value="IQ DOMAIN-CONTAINING PROTEIN IQM3"/>
    <property type="match status" value="1"/>
</dbReference>
<dbReference type="GO" id="GO:0005737">
    <property type="term" value="C:cytoplasm"/>
    <property type="evidence" value="ECO:0007669"/>
    <property type="project" value="UniProtKB-SubCell"/>
</dbReference>
<feature type="compositionally biased region" description="Basic and acidic residues" evidence="5">
    <location>
        <begin position="12"/>
        <end position="45"/>
    </location>
</feature>
<proteinExistence type="predicted"/>
<evidence type="ECO:0000256" key="1">
    <source>
        <dbReference type="ARBA" id="ARBA00004123"/>
    </source>
</evidence>
<evidence type="ECO:0000256" key="5">
    <source>
        <dbReference type="SAM" id="MobiDB-lite"/>
    </source>
</evidence>
<dbReference type="InterPro" id="IPR044159">
    <property type="entry name" value="IQM"/>
</dbReference>
<feature type="compositionally biased region" description="Acidic residues" evidence="5">
    <location>
        <begin position="128"/>
        <end position="141"/>
    </location>
</feature>